<evidence type="ECO:0000256" key="2">
    <source>
        <dbReference type="ARBA" id="ARBA00022692"/>
    </source>
</evidence>
<dbReference type="GO" id="GO:0016887">
    <property type="term" value="F:ATP hydrolysis activity"/>
    <property type="evidence" value="ECO:0007669"/>
    <property type="project" value="InterPro"/>
</dbReference>
<name>E6U4Q3_ETHHY</name>
<dbReference type="PROSITE" id="PS00154">
    <property type="entry name" value="ATPASE_E1_E2"/>
    <property type="match status" value="1"/>
</dbReference>
<accession>E6U4Q3</accession>
<dbReference type="GO" id="GO:0016020">
    <property type="term" value="C:membrane"/>
    <property type="evidence" value="ECO:0007669"/>
    <property type="project" value="UniProtKB-SubCell"/>
</dbReference>
<feature type="domain" description="P-type ATPase A" evidence="7">
    <location>
        <begin position="121"/>
        <end position="216"/>
    </location>
</feature>
<dbReference type="SFLD" id="SFLDS00003">
    <property type="entry name" value="Haloacid_Dehalogenase"/>
    <property type="match status" value="1"/>
</dbReference>
<dbReference type="InterPro" id="IPR008250">
    <property type="entry name" value="ATPase_P-typ_transduc_dom_A_sf"/>
</dbReference>
<dbReference type="EMBL" id="CP002400">
    <property type="protein sequence ID" value="ADU26681.1"/>
    <property type="molecule type" value="Genomic_DNA"/>
</dbReference>
<dbReference type="SUPFAM" id="SSF81653">
    <property type="entry name" value="Calcium ATPase, transduction domain A"/>
    <property type="match status" value="1"/>
</dbReference>
<dbReference type="PRINTS" id="PR00119">
    <property type="entry name" value="CATATPASE"/>
</dbReference>
<feature type="transmembrane region" description="Helical" evidence="6">
    <location>
        <begin position="60"/>
        <end position="80"/>
    </location>
</feature>
<dbReference type="SFLD" id="SFLDF00027">
    <property type="entry name" value="p-type_atpase"/>
    <property type="match status" value="1"/>
</dbReference>
<keyword evidence="5 6" id="KW-0472">Membrane</keyword>
<evidence type="ECO:0000256" key="4">
    <source>
        <dbReference type="ARBA" id="ARBA00022989"/>
    </source>
</evidence>
<dbReference type="InterPro" id="IPR001757">
    <property type="entry name" value="P_typ_ATPase"/>
</dbReference>
<proteinExistence type="predicted"/>
<feature type="transmembrane region" description="Helical" evidence="6">
    <location>
        <begin position="648"/>
        <end position="667"/>
    </location>
</feature>
<evidence type="ECO:0000256" key="6">
    <source>
        <dbReference type="SAM" id="Phobius"/>
    </source>
</evidence>
<dbReference type="InterPro" id="IPR036412">
    <property type="entry name" value="HAD-like_sf"/>
</dbReference>
<dbReference type="InterPro" id="IPR059000">
    <property type="entry name" value="ATPase_P-type_domA"/>
</dbReference>
<dbReference type="STRING" id="663278.Ethha_1130"/>
<dbReference type="GO" id="GO:0005524">
    <property type="term" value="F:ATP binding"/>
    <property type="evidence" value="ECO:0007669"/>
    <property type="project" value="InterPro"/>
</dbReference>
<keyword evidence="4 6" id="KW-1133">Transmembrane helix</keyword>
<evidence type="ECO:0000256" key="3">
    <source>
        <dbReference type="ARBA" id="ARBA00022967"/>
    </source>
</evidence>
<evidence type="ECO:0000313" key="9">
    <source>
        <dbReference type="Proteomes" id="UP000001551"/>
    </source>
</evidence>
<feature type="transmembrane region" description="Helical" evidence="6">
    <location>
        <begin position="674"/>
        <end position="695"/>
    </location>
</feature>
<dbReference type="PRINTS" id="PR00120">
    <property type="entry name" value="HATPASE"/>
</dbReference>
<dbReference type="HOGENOM" id="CLU_002360_5_1_9"/>
<sequence length="706" mass="76923">MEIRKHKRRDQDRNRNAEPNVVRYFSDYKIGLTAEQVAERMHSRLHNSAPKTLTRSVSQIILGNIFTLFNILNIVLAVFIVAVGHWANTIFLLVVVCNTVIGIVQELRAKRTIDNLSIIARTRVTVIRDGNAVEVDQEELVLDDILRLKAGDQVCVDGEIVYSEGLEADESLLTGESDTIQKAAGSKVMSGSFITAGNGCMRVLAVGSNGYAAKLALEAKQEKKQKSELINTLNNIIRILTVVIIPVGGILFYAQFEKHVGLSAAVLGTSAAMLGMIPEGLIFLTSITLAVGAMNLARRKTLVQSLPCIETLARADVLCLDKTGTITDGSLKVVDLLPVNGYPGEQAPQAIAELMNALRDENPTAEALRTAFPEKPTWPCTHAVHFSSRRKWSGASFGEKGSYLLGAPEFLSPHLDPSLAKRIAFHTKQGFRVICLAYAKTPMETDTVPADTRLCALIILSDTIRKDASQTFRYFAEQGVTIKVISGDNAATVSNIAARAGLKHAERYIDMSRIADETDLCGIVEENTVFGRVSPYQKRKLIQALQKNGHTACMTGDGVNDVLALKEADCGVAMSGGADAARSAADFVLLQSNFSAMVEVLKEGRRVINNIEQVASLYLVKTIYSTILSILFTFLPFVFPFAPLQLTPVNLLAVGIPSLVLALLPNYKRPHGKFAANILENSFPAAIIVVCNILISEGLIPRRLRR</sequence>
<dbReference type="NCBIfam" id="TIGR01494">
    <property type="entry name" value="ATPase_P-type"/>
    <property type="match status" value="2"/>
</dbReference>
<keyword evidence="3" id="KW-1278">Translocase</keyword>
<dbReference type="PANTHER" id="PTHR42861">
    <property type="entry name" value="CALCIUM-TRANSPORTING ATPASE"/>
    <property type="match status" value="1"/>
</dbReference>
<dbReference type="Gene3D" id="2.70.150.10">
    <property type="entry name" value="Calcium-transporting ATPase, cytoplasmic transduction domain A"/>
    <property type="match status" value="1"/>
</dbReference>
<dbReference type="SUPFAM" id="SSF81665">
    <property type="entry name" value="Calcium ATPase, transmembrane domain M"/>
    <property type="match status" value="1"/>
</dbReference>
<dbReference type="Pfam" id="PF00702">
    <property type="entry name" value="Hydrolase"/>
    <property type="match status" value="1"/>
</dbReference>
<feature type="transmembrane region" description="Helical" evidence="6">
    <location>
        <begin position="86"/>
        <end position="104"/>
    </location>
</feature>
<dbReference type="InterPro" id="IPR023298">
    <property type="entry name" value="ATPase_P-typ_TM_dom_sf"/>
</dbReference>
<dbReference type="InterPro" id="IPR018303">
    <property type="entry name" value="ATPase_P-typ_P_site"/>
</dbReference>
<dbReference type="Proteomes" id="UP000001551">
    <property type="component" value="Chromosome"/>
</dbReference>
<organism evidence="8 9">
    <name type="scientific">Ethanoligenens harbinense (strain DSM 18485 / JCM 12961 / CGMCC 1.5033 / YUAN-3)</name>
    <dbReference type="NCBI Taxonomy" id="663278"/>
    <lineage>
        <taxon>Bacteria</taxon>
        <taxon>Bacillati</taxon>
        <taxon>Bacillota</taxon>
        <taxon>Clostridia</taxon>
        <taxon>Eubacteriales</taxon>
        <taxon>Oscillospiraceae</taxon>
        <taxon>Ethanoligenens</taxon>
    </lineage>
</organism>
<dbReference type="SUPFAM" id="SSF56784">
    <property type="entry name" value="HAD-like"/>
    <property type="match status" value="1"/>
</dbReference>
<comment type="subcellular location">
    <subcellularLocation>
        <location evidence="1">Membrane</location>
        <topology evidence="1">Multi-pass membrane protein</topology>
    </subcellularLocation>
</comment>
<dbReference type="AlphaFoldDB" id="E6U4Q3"/>
<dbReference type="SFLD" id="SFLDG00002">
    <property type="entry name" value="C1.7:_P-type_atpase_like"/>
    <property type="match status" value="1"/>
</dbReference>
<keyword evidence="9" id="KW-1185">Reference proteome</keyword>
<feature type="transmembrane region" description="Helical" evidence="6">
    <location>
        <begin position="276"/>
        <end position="297"/>
    </location>
</feature>
<dbReference type="KEGG" id="eha:Ethha_1130"/>
<dbReference type="Pfam" id="PF00122">
    <property type="entry name" value="E1-E2_ATPase"/>
    <property type="match status" value="1"/>
</dbReference>
<dbReference type="Gene3D" id="3.40.50.1000">
    <property type="entry name" value="HAD superfamily/HAD-like"/>
    <property type="match status" value="1"/>
</dbReference>
<evidence type="ECO:0000256" key="1">
    <source>
        <dbReference type="ARBA" id="ARBA00004141"/>
    </source>
</evidence>
<dbReference type="eggNOG" id="COG0474">
    <property type="taxonomic scope" value="Bacteria"/>
</dbReference>
<reference evidence="8 9" key="1">
    <citation type="submission" date="2010-12" db="EMBL/GenBank/DDBJ databases">
        <title>Complete sequence of Ethanoligenens harbinense YUAN-3.</title>
        <authorList>
            <person name="Lucas S."/>
            <person name="Copeland A."/>
            <person name="Lapidus A."/>
            <person name="Cheng J.-F."/>
            <person name="Bruce D."/>
            <person name="Goodwin L."/>
            <person name="Pitluck S."/>
            <person name="Chertkov O."/>
            <person name="Misra M."/>
            <person name="Detter J.C."/>
            <person name="Han C."/>
            <person name="Tapia R."/>
            <person name="Land M."/>
            <person name="Hauser L."/>
            <person name="Jeffries C."/>
            <person name="Kyrpides N."/>
            <person name="Ivanova N."/>
            <person name="Mikhailova N."/>
            <person name="Wang A."/>
            <person name="Mouttaki H."/>
            <person name="He Z."/>
            <person name="Zhou J."/>
            <person name="Hemme C.L."/>
            <person name="Woyke T."/>
        </authorList>
    </citation>
    <scope>NUCLEOTIDE SEQUENCE [LARGE SCALE GENOMIC DNA]</scope>
    <source>
        <strain evidence="9">DSM 18485 / JCM 12961 / CGMCC 1.5033 / YUAN-3</strain>
    </source>
</reference>
<dbReference type="InterPro" id="IPR023299">
    <property type="entry name" value="ATPase_P-typ_cyto_dom_N"/>
</dbReference>
<dbReference type="Gene3D" id="1.20.1110.10">
    <property type="entry name" value="Calcium-transporting ATPase, transmembrane domain"/>
    <property type="match status" value="1"/>
</dbReference>
<keyword evidence="2 6" id="KW-0812">Transmembrane</keyword>
<gene>
    <name evidence="8" type="ordered locus">Ethha_1130</name>
</gene>
<feature type="transmembrane region" description="Helical" evidence="6">
    <location>
        <begin position="236"/>
        <end position="256"/>
    </location>
</feature>
<protein>
    <submittedName>
        <fullName evidence="8">ATPase, P-type (Transporting), HAD superfamily, subfamily IC</fullName>
    </submittedName>
</protein>
<feature type="transmembrane region" description="Helical" evidence="6">
    <location>
        <begin position="623"/>
        <end position="642"/>
    </location>
</feature>
<evidence type="ECO:0000259" key="7">
    <source>
        <dbReference type="Pfam" id="PF00122"/>
    </source>
</evidence>
<dbReference type="InterPro" id="IPR023214">
    <property type="entry name" value="HAD_sf"/>
</dbReference>
<evidence type="ECO:0000313" key="8">
    <source>
        <dbReference type="EMBL" id="ADU26681.1"/>
    </source>
</evidence>
<dbReference type="InterPro" id="IPR044492">
    <property type="entry name" value="P_typ_ATPase_HD_dom"/>
</dbReference>
<evidence type="ECO:0000256" key="5">
    <source>
        <dbReference type="ARBA" id="ARBA00023136"/>
    </source>
</evidence>
<dbReference type="Gene3D" id="3.40.1110.10">
    <property type="entry name" value="Calcium-transporting ATPase, cytoplasmic domain N"/>
    <property type="match status" value="1"/>
</dbReference>